<evidence type="ECO:0000259" key="6">
    <source>
        <dbReference type="Pfam" id="PF25917"/>
    </source>
</evidence>
<dbReference type="InterPro" id="IPR058627">
    <property type="entry name" value="MdtA-like_C"/>
</dbReference>
<keyword evidence="10" id="KW-1185">Reference proteome</keyword>
<dbReference type="PROSITE" id="PS51257">
    <property type="entry name" value="PROKAR_LIPOPROTEIN"/>
    <property type="match status" value="1"/>
</dbReference>
<dbReference type="HOGENOM" id="CLU_018816_2_1_10"/>
<dbReference type="Gene3D" id="2.40.50.100">
    <property type="match status" value="1"/>
</dbReference>
<feature type="domain" description="Multidrug resistance protein MdtA-like beta-barrel" evidence="7">
    <location>
        <begin position="202"/>
        <end position="281"/>
    </location>
</feature>
<evidence type="ECO:0000256" key="3">
    <source>
        <dbReference type="SAM" id="Coils"/>
    </source>
</evidence>
<evidence type="ECO:0000313" key="10">
    <source>
        <dbReference type="Proteomes" id="UP000005580"/>
    </source>
</evidence>
<dbReference type="STRING" id="28134.SAMN05444288_1680"/>
<accession>E7RPU3</accession>
<dbReference type="AlphaFoldDB" id="E7RPU3"/>
<dbReference type="eggNOG" id="COG0845">
    <property type="taxonomic scope" value="Bacteria"/>
</dbReference>
<sequence length="395" mass="42309">MKIKSVLCFMVAATLMACGGKSSMKMGDNQFPIRTIGSSNADLQTTYPAAVKGVQDVEIRPKVSGFITKVCVHEGQTVSAGQLLFVIDNETYQSAVRQARAAVNTSRAQLNTAKLTYDNNKKLFDRNIIGQYELSTAQNSYETARAALAQAQASLASAKETLAYCFVKSPTAGVIGSLPYKQGALVSASNTQPLTTVSNISTVEVYFSMTEKDIMNLTKMTGGINEAIAKFPPVKLQLADGTVYNQPGKVVKMSGVIDASTGAASMIARFPNPDKLLKSGASGQIVVTSNSSNAIVIPQEATSEVQDKVFVYLVGKDNKVKYTEIKVDPQNDGKNYIVTSGLSVGDRIVTKGLTKLSDGMEIKPITEEQYQKNLDDAVKKGEANSSSSKFIDAMK</sequence>
<evidence type="ECO:0000256" key="4">
    <source>
        <dbReference type="SAM" id="SignalP"/>
    </source>
</evidence>
<feature type="coiled-coil region" evidence="3">
    <location>
        <begin position="134"/>
        <end position="161"/>
    </location>
</feature>
<gene>
    <name evidence="9" type="primary">mtrC</name>
    <name evidence="9" type="ORF">HMPREF0663_11194</name>
</gene>
<dbReference type="GO" id="GO:0046677">
    <property type="term" value="P:response to antibiotic"/>
    <property type="evidence" value="ECO:0007669"/>
    <property type="project" value="TreeGrafter"/>
</dbReference>
<feature type="domain" description="Multidrug resistance protein MdtA-like alpha-helical hairpin" evidence="5">
    <location>
        <begin position="97"/>
        <end position="164"/>
    </location>
</feature>
<dbReference type="Pfam" id="PF25944">
    <property type="entry name" value="Beta-barrel_RND"/>
    <property type="match status" value="1"/>
</dbReference>
<dbReference type="InterPro" id="IPR058625">
    <property type="entry name" value="MdtA-like_BSH"/>
</dbReference>
<dbReference type="InterPro" id="IPR006143">
    <property type="entry name" value="RND_pump_MFP"/>
</dbReference>
<comment type="similarity">
    <text evidence="2">Belongs to the membrane fusion protein (MFP) (TC 8.A.1) family.</text>
</comment>
<dbReference type="EMBL" id="AEPE02000004">
    <property type="protein sequence ID" value="EFZ37136.1"/>
    <property type="molecule type" value="Genomic_DNA"/>
</dbReference>
<comment type="subcellular location">
    <subcellularLocation>
        <location evidence="1">Cell envelope</location>
    </subcellularLocation>
</comment>
<evidence type="ECO:0000259" key="5">
    <source>
        <dbReference type="Pfam" id="PF25876"/>
    </source>
</evidence>
<proteinExistence type="inferred from homology"/>
<dbReference type="PANTHER" id="PTHR30158">
    <property type="entry name" value="ACRA/E-RELATED COMPONENT OF DRUG EFFLUX TRANSPORTER"/>
    <property type="match status" value="1"/>
</dbReference>
<dbReference type="PANTHER" id="PTHR30158:SF23">
    <property type="entry name" value="MULTIDRUG RESISTANCE PROTEIN MEXA"/>
    <property type="match status" value="1"/>
</dbReference>
<evidence type="ECO:0000259" key="8">
    <source>
        <dbReference type="Pfam" id="PF25967"/>
    </source>
</evidence>
<dbReference type="RefSeq" id="WP_004368466.1">
    <property type="nucleotide sequence ID" value="NZ_GL833118.1"/>
</dbReference>
<dbReference type="Pfam" id="PF25876">
    <property type="entry name" value="HH_MFP_RND"/>
    <property type="match status" value="1"/>
</dbReference>
<comment type="caution">
    <text evidence="9">The sequence shown here is derived from an EMBL/GenBank/DDBJ whole genome shotgun (WGS) entry which is preliminary data.</text>
</comment>
<dbReference type="Pfam" id="PF25967">
    <property type="entry name" value="RND-MFP_C"/>
    <property type="match status" value="1"/>
</dbReference>
<keyword evidence="3" id="KW-0175">Coiled coil</keyword>
<name>E7RPU3_9BACT</name>
<dbReference type="Pfam" id="PF25917">
    <property type="entry name" value="BSH_RND"/>
    <property type="match status" value="1"/>
</dbReference>
<dbReference type="GO" id="GO:0005886">
    <property type="term" value="C:plasma membrane"/>
    <property type="evidence" value="ECO:0007669"/>
    <property type="project" value="TreeGrafter"/>
</dbReference>
<dbReference type="Gene3D" id="1.10.287.470">
    <property type="entry name" value="Helix hairpin bin"/>
    <property type="match status" value="1"/>
</dbReference>
<organism evidence="9 10">
    <name type="scientific">Hoylesella oralis ATCC 33269</name>
    <dbReference type="NCBI Taxonomy" id="873533"/>
    <lineage>
        <taxon>Bacteria</taxon>
        <taxon>Pseudomonadati</taxon>
        <taxon>Bacteroidota</taxon>
        <taxon>Bacteroidia</taxon>
        <taxon>Bacteroidales</taxon>
        <taxon>Prevotellaceae</taxon>
        <taxon>Hoylesella</taxon>
    </lineage>
</organism>
<feature type="signal peptide" evidence="4">
    <location>
        <begin position="1"/>
        <end position="17"/>
    </location>
</feature>
<dbReference type="SUPFAM" id="SSF111369">
    <property type="entry name" value="HlyD-like secretion proteins"/>
    <property type="match status" value="1"/>
</dbReference>
<dbReference type="GO" id="GO:0022857">
    <property type="term" value="F:transmembrane transporter activity"/>
    <property type="evidence" value="ECO:0007669"/>
    <property type="project" value="InterPro"/>
</dbReference>
<protein>
    <submittedName>
        <fullName evidence="9">Efflux transporter, RND family, MFP subunit</fullName>
    </submittedName>
</protein>
<keyword evidence="4" id="KW-0732">Signal</keyword>
<dbReference type="Gene3D" id="2.40.420.20">
    <property type="match status" value="1"/>
</dbReference>
<reference evidence="9" key="1">
    <citation type="submission" date="2011-01" db="EMBL/GenBank/DDBJ databases">
        <authorList>
            <person name="Muzny D."/>
            <person name="Qin X."/>
            <person name="Buhay C."/>
            <person name="Dugan-Rocha S."/>
            <person name="Ding Y."/>
            <person name="Chen G."/>
            <person name="Hawes A."/>
            <person name="Holder M."/>
            <person name="Jhangiani S."/>
            <person name="Johnson A."/>
            <person name="Khan Z."/>
            <person name="Li Z."/>
            <person name="Liu W."/>
            <person name="Liu X."/>
            <person name="Perez L."/>
            <person name="Shen H."/>
            <person name="Wang Q."/>
            <person name="Watt J."/>
            <person name="Xi L."/>
            <person name="Xin Y."/>
            <person name="Zhou J."/>
            <person name="Deng J."/>
            <person name="Jiang H."/>
            <person name="Liu Y."/>
            <person name="Qu J."/>
            <person name="Song X.-Z."/>
            <person name="Zhang L."/>
            <person name="Villasana D."/>
            <person name="Johnson A."/>
            <person name="Liu J."/>
            <person name="Liyanage D."/>
            <person name="Lorensuhewa L."/>
            <person name="Robinson T."/>
            <person name="Song A."/>
            <person name="Song B.-B."/>
            <person name="Dinh H."/>
            <person name="Thornton R."/>
            <person name="Coyle M."/>
            <person name="Francisco L."/>
            <person name="Jackson L."/>
            <person name="Javaid M."/>
            <person name="Korchina V."/>
            <person name="Kovar C."/>
            <person name="Mata R."/>
            <person name="Mathew T."/>
            <person name="Ngo R."/>
            <person name="Nguyen L."/>
            <person name="Nguyen N."/>
            <person name="Okwuonu G."/>
            <person name="Ongeri F."/>
            <person name="Pham C."/>
            <person name="Simmons D."/>
            <person name="Wilczek-Boney K."/>
            <person name="Hale W."/>
            <person name="Jakkamsetti A."/>
            <person name="Pham P."/>
            <person name="Ruth R."/>
            <person name="San Lucas F."/>
            <person name="Warren J."/>
            <person name="Zhang J."/>
            <person name="Zhao Z."/>
            <person name="Zhou C."/>
            <person name="Zhu D."/>
            <person name="Lee S."/>
            <person name="Bess C."/>
            <person name="Blankenburg K."/>
            <person name="Forbes L."/>
            <person name="Fu Q."/>
            <person name="Gubbala S."/>
            <person name="Hirani K."/>
            <person name="Jayaseelan J.C."/>
            <person name="Lara F."/>
            <person name="Munidasa M."/>
            <person name="Palculict T."/>
            <person name="Patil S."/>
            <person name="Pu L.-L."/>
            <person name="Saada N."/>
            <person name="Tang L."/>
            <person name="Weissenberger G."/>
            <person name="Zhu Y."/>
            <person name="Hemphill L."/>
            <person name="Shang Y."/>
            <person name="Youmans B."/>
            <person name="Ayvaz T."/>
            <person name="Ross M."/>
            <person name="Santibanez J."/>
            <person name="Aqrawi P."/>
            <person name="Gross S."/>
            <person name="Joshi V."/>
            <person name="Fowler G."/>
            <person name="Nazareth L."/>
            <person name="Reid J."/>
            <person name="Worley K."/>
            <person name="Petrosino J."/>
            <person name="Highlander S."/>
            <person name="Gibbs R."/>
        </authorList>
    </citation>
    <scope>NUCLEOTIDE SEQUENCE [LARGE SCALE GENOMIC DNA]</scope>
    <source>
        <strain evidence="9">ATCC 33269</strain>
    </source>
</reference>
<dbReference type="NCBIfam" id="TIGR01730">
    <property type="entry name" value="RND_mfp"/>
    <property type="match status" value="1"/>
</dbReference>
<dbReference type="Gene3D" id="2.40.30.170">
    <property type="match status" value="1"/>
</dbReference>
<evidence type="ECO:0000259" key="7">
    <source>
        <dbReference type="Pfam" id="PF25944"/>
    </source>
</evidence>
<feature type="domain" description="Multidrug resistance protein MdtA-like barrel-sandwich hybrid" evidence="6">
    <location>
        <begin position="56"/>
        <end position="197"/>
    </location>
</feature>
<dbReference type="InterPro" id="IPR058624">
    <property type="entry name" value="MdtA-like_HH"/>
</dbReference>
<dbReference type="InterPro" id="IPR058626">
    <property type="entry name" value="MdtA-like_b-barrel"/>
</dbReference>
<feature type="domain" description="Multidrug resistance protein MdtA-like C-terminal permuted SH3" evidence="8">
    <location>
        <begin position="293"/>
        <end position="354"/>
    </location>
</feature>
<feature type="chain" id="PRO_5003224432" evidence="4">
    <location>
        <begin position="18"/>
        <end position="395"/>
    </location>
</feature>
<evidence type="ECO:0000256" key="1">
    <source>
        <dbReference type="ARBA" id="ARBA00004196"/>
    </source>
</evidence>
<dbReference type="GO" id="GO:0030313">
    <property type="term" value="C:cell envelope"/>
    <property type="evidence" value="ECO:0007669"/>
    <property type="project" value="UniProtKB-SubCell"/>
</dbReference>
<evidence type="ECO:0000313" key="9">
    <source>
        <dbReference type="EMBL" id="EFZ37136.1"/>
    </source>
</evidence>
<evidence type="ECO:0000256" key="2">
    <source>
        <dbReference type="ARBA" id="ARBA00009477"/>
    </source>
</evidence>
<dbReference type="Proteomes" id="UP000005580">
    <property type="component" value="Unassembled WGS sequence"/>
</dbReference>